<dbReference type="PANTHER" id="PTHR33406:SF13">
    <property type="entry name" value="MEMBRANE PROTEIN YDFJ"/>
    <property type="match status" value="1"/>
</dbReference>
<keyword evidence="3 6" id="KW-0812">Transmembrane</keyword>
<dbReference type="Pfam" id="PF03176">
    <property type="entry name" value="MMPL"/>
    <property type="match status" value="2"/>
</dbReference>
<dbReference type="SUPFAM" id="SSF82866">
    <property type="entry name" value="Multidrug efflux transporter AcrB transmembrane domain"/>
    <property type="match status" value="2"/>
</dbReference>
<feature type="transmembrane region" description="Helical" evidence="6">
    <location>
        <begin position="589"/>
        <end position="610"/>
    </location>
</feature>
<feature type="transmembrane region" description="Helical" evidence="6">
    <location>
        <begin position="518"/>
        <end position="538"/>
    </location>
</feature>
<evidence type="ECO:0000256" key="5">
    <source>
        <dbReference type="ARBA" id="ARBA00023136"/>
    </source>
</evidence>
<dbReference type="GO" id="GO:0005886">
    <property type="term" value="C:plasma membrane"/>
    <property type="evidence" value="ECO:0007669"/>
    <property type="project" value="UniProtKB-SubCell"/>
</dbReference>
<evidence type="ECO:0000256" key="3">
    <source>
        <dbReference type="ARBA" id="ARBA00022692"/>
    </source>
</evidence>
<evidence type="ECO:0000256" key="2">
    <source>
        <dbReference type="ARBA" id="ARBA00022475"/>
    </source>
</evidence>
<dbReference type="PANTHER" id="PTHR33406">
    <property type="entry name" value="MEMBRANE PROTEIN MJ1562-RELATED"/>
    <property type="match status" value="1"/>
</dbReference>
<keyword evidence="4 6" id="KW-1133">Transmembrane helix</keyword>
<feature type="transmembrane region" description="Helical" evidence="6">
    <location>
        <begin position="631"/>
        <end position="653"/>
    </location>
</feature>
<reference evidence="8" key="1">
    <citation type="submission" date="2020-05" db="EMBL/GenBank/DDBJ databases">
        <authorList>
            <person name="Chiriac C."/>
            <person name="Salcher M."/>
            <person name="Ghai R."/>
            <person name="Kavagutti S V."/>
        </authorList>
    </citation>
    <scope>NUCLEOTIDE SEQUENCE</scope>
</reference>
<dbReference type="EMBL" id="CAEZYI010000055">
    <property type="protein sequence ID" value="CAB4723819.1"/>
    <property type="molecule type" value="Genomic_DNA"/>
</dbReference>
<evidence type="ECO:0000259" key="7">
    <source>
        <dbReference type="PROSITE" id="PS50156"/>
    </source>
</evidence>
<feature type="transmembrane region" description="Helical" evidence="6">
    <location>
        <begin position="665"/>
        <end position="690"/>
    </location>
</feature>
<evidence type="ECO:0000256" key="4">
    <source>
        <dbReference type="ARBA" id="ARBA00022989"/>
    </source>
</evidence>
<organism evidence="8">
    <name type="scientific">freshwater metagenome</name>
    <dbReference type="NCBI Taxonomy" id="449393"/>
    <lineage>
        <taxon>unclassified sequences</taxon>
        <taxon>metagenomes</taxon>
        <taxon>ecological metagenomes</taxon>
    </lineage>
</organism>
<feature type="transmembrane region" description="Helical" evidence="6">
    <location>
        <begin position="189"/>
        <end position="210"/>
    </location>
</feature>
<feature type="domain" description="SSD" evidence="7">
    <location>
        <begin position="192"/>
        <end position="319"/>
    </location>
</feature>
<comment type="subcellular location">
    <subcellularLocation>
        <location evidence="1">Cell membrane</location>
        <topology evidence="1">Multi-pass membrane protein</topology>
    </subcellularLocation>
</comment>
<gene>
    <name evidence="8" type="ORF">UFOPK2662_00925</name>
</gene>
<dbReference type="PROSITE" id="PS50156">
    <property type="entry name" value="SSD"/>
    <property type="match status" value="1"/>
</dbReference>
<feature type="transmembrane region" description="Helical" evidence="6">
    <location>
        <begin position="357"/>
        <end position="378"/>
    </location>
</feature>
<proteinExistence type="predicted"/>
<feature type="transmembrane region" description="Helical" evidence="6">
    <location>
        <begin position="294"/>
        <end position="312"/>
    </location>
</feature>
<dbReference type="AlphaFoldDB" id="A0A6J6RMW5"/>
<dbReference type="InterPro" id="IPR004869">
    <property type="entry name" value="MMPL_dom"/>
</dbReference>
<dbReference type="Gene3D" id="1.20.1640.10">
    <property type="entry name" value="Multidrug efflux transporter AcrB transmembrane domain"/>
    <property type="match status" value="2"/>
</dbReference>
<keyword evidence="2" id="KW-1003">Cell membrane</keyword>
<protein>
    <submittedName>
        <fullName evidence="8">Unannotated protein</fullName>
    </submittedName>
</protein>
<dbReference type="InterPro" id="IPR050545">
    <property type="entry name" value="Mycobact_MmpL"/>
</dbReference>
<keyword evidence="5 6" id="KW-0472">Membrane</keyword>
<feature type="transmembrane region" description="Helical" evidence="6">
    <location>
        <begin position="269"/>
        <end position="288"/>
    </location>
</feature>
<feature type="transmembrane region" description="Helical" evidence="6">
    <location>
        <begin position="165"/>
        <end position="182"/>
    </location>
</feature>
<feature type="transmembrane region" description="Helical" evidence="6">
    <location>
        <begin position="550"/>
        <end position="569"/>
    </location>
</feature>
<accession>A0A6J6RMW5</accession>
<evidence type="ECO:0000313" key="8">
    <source>
        <dbReference type="EMBL" id="CAB4723819.1"/>
    </source>
</evidence>
<evidence type="ECO:0000256" key="1">
    <source>
        <dbReference type="ARBA" id="ARBA00004651"/>
    </source>
</evidence>
<feature type="transmembrane region" description="Helical" evidence="6">
    <location>
        <begin position="216"/>
        <end position="239"/>
    </location>
</feature>
<dbReference type="InterPro" id="IPR000731">
    <property type="entry name" value="SSD"/>
</dbReference>
<name>A0A6J6RMW5_9ZZZZ</name>
<feature type="transmembrane region" description="Helical" evidence="6">
    <location>
        <begin position="12"/>
        <end position="32"/>
    </location>
</feature>
<sequence length="719" mass="77205">MLEKLTRSALRHRAAILIVWLLIICVGIFSGGKLSNHLTTSLTVPGSESAKASRILGDQFAENIEGSFTVIYKFKNANPLELEQLNQSIAAAAETIPTAYVAAHRALGGVLYSSISTSYDLMKAARYTETLRAALIERGLSDALVSGPPAIEHDVTPILNSDLRHGQGVAIALALLLLILMLGTSWAVYIPLIFAIASVSLSLALIYLLAQKFLMVLYIPNIVELIGLGLAIDYSLLIVHRFRRELMDAPEEADDYLIIRTMKTAGRTVVISGLSVSVALATLLLVPVPFVRSLGLAAILVPLVCVLTALTLQPVLLSLCGRNCTIPTGFAGLMGRKDVMNGLWANIARFVVARPRIVFSSTLMVLLAMASSVVFLQVTPSSLTAIPENLQSAQALTLITNRVGTGVITPIEVAIDLGAPGRATSPLIAEAKNSLIVAVQKNPATFLVAAGNEPTFTDPTERYMRIIVVAKDGLGEESTKVLVHQLRNSYIPNAGFPASAKIYVGGAPAQGVDLVHTIFTTFPWIILLILMVTFLILMSTMHSIILPLKAIALDLISIAIALSAIVLVFKFGLASSLIDTYHLDYIEVWVIIFLFAVLFGLSMDYEVFLVSRMREARDNGATNSQAIIEGLAHTGTVVSAAAIILVGALTGLVNGHFAGLQELGIGLAVGILIDATLIRGLLLPSSMVLLGQWNWWYPKTLMRRAITKASPPNESELRL</sequence>
<evidence type="ECO:0000256" key="6">
    <source>
        <dbReference type="SAM" id="Phobius"/>
    </source>
</evidence>